<evidence type="ECO:0000256" key="5">
    <source>
        <dbReference type="PROSITE-ProRule" id="PRU00277"/>
    </source>
</evidence>
<keyword evidence="3 5" id="KW-0697">Rotamase</keyword>
<dbReference type="SUPFAM" id="SSF54534">
    <property type="entry name" value="FKBP-like"/>
    <property type="match status" value="1"/>
</dbReference>
<feature type="chain" id="PRO_5041203931" description="Peptidyl-prolyl cis-trans isomerase" evidence="7">
    <location>
        <begin position="31"/>
        <end position="162"/>
    </location>
</feature>
<dbReference type="PANTHER" id="PTHR43811:SF19">
    <property type="entry name" value="39 KDA FK506-BINDING NUCLEAR PROTEIN"/>
    <property type="match status" value="1"/>
</dbReference>
<feature type="domain" description="PPIase FKBP-type" evidence="8">
    <location>
        <begin position="76"/>
        <end position="162"/>
    </location>
</feature>
<dbReference type="EMBL" id="CP130612">
    <property type="protein sequence ID" value="WKW10860.1"/>
    <property type="molecule type" value="Genomic_DNA"/>
</dbReference>
<dbReference type="GO" id="GO:0003755">
    <property type="term" value="F:peptidyl-prolyl cis-trans isomerase activity"/>
    <property type="evidence" value="ECO:0007669"/>
    <property type="project" value="UniProtKB-UniRule"/>
</dbReference>
<dbReference type="InterPro" id="IPR046357">
    <property type="entry name" value="PPIase_dom_sf"/>
</dbReference>
<dbReference type="InterPro" id="IPR001179">
    <property type="entry name" value="PPIase_FKBP_dom"/>
</dbReference>
<evidence type="ECO:0000256" key="4">
    <source>
        <dbReference type="ARBA" id="ARBA00023235"/>
    </source>
</evidence>
<accession>A0AA49Q442</accession>
<dbReference type="Pfam" id="PF00254">
    <property type="entry name" value="FKBP_C"/>
    <property type="match status" value="1"/>
</dbReference>
<proteinExistence type="inferred from homology"/>
<evidence type="ECO:0000256" key="7">
    <source>
        <dbReference type="SAM" id="SignalP"/>
    </source>
</evidence>
<dbReference type="EC" id="5.2.1.8" evidence="6"/>
<dbReference type="AlphaFoldDB" id="A0AA49Q6K5"/>
<keyword evidence="4 5" id="KW-0413">Isomerase</keyword>
<sequence>MGRRREVCALRRAVLLLLAVVGAACAPAPAAAPPQPITQELFSPEAEVELAQLQLHERGFYWRDIVVGQGRQAAPGLTVHIAYVVRMPNGAEVDRAEPEAPLMFKLGERQSIVAMELGLRGMNTGGVRQLVIPPHLAYGARGRGRVPPNATLVMIVRLVKVD</sequence>
<accession>A0AA49Q6K5</accession>
<gene>
    <name evidence="9" type="ORF">Strain138_000092</name>
    <name evidence="10" type="ORF">Strain318_000092</name>
</gene>
<evidence type="ECO:0000256" key="2">
    <source>
        <dbReference type="ARBA" id="ARBA00006577"/>
    </source>
</evidence>
<evidence type="ECO:0000256" key="6">
    <source>
        <dbReference type="RuleBase" id="RU003915"/>
    </source>
</evidence>
<protein>
    <recommendedName>
        <fullName evidence="6">Peptidyl-prolyl cis-trans isomerase</fullName>
        <ecNumber evidence="6">5.2.1.8</ecNumber>
    </recommendedName>
</protein>
<evidence type="ECO:0000313" key="11">
    <source>
        <dbReference type="Proteomes" id="UP001229955"/>
    </source>
</evidence>
<keyword evidence="7" id="KW-0732">Signal</keyword>
<evidence type="ECO:0000256" key="1">
    <source>
        <dbReference type="ARBA" id="ARBA00000971"/>
    </source>
</evidence>
<dbReference type="Proteomes" id="UP001229955">
    <property type="component" value="Chromosome"/>
</dbReference>
<dbReference type="PANTHER" id="PTHR43811">
    <property type="entry name" value="FKBP-TYPE PEPTIDYL-PROLYL CIS-TRANS ISOMERASE FKPA"/>
    <property type="match status" value="1"/>
</dbReference>
<comment type="similarity">
    <text evidence="2 6">Belongs to the FKBP-type PPIase family.</text>
</comment>
<dbReference type="EMBL" id="CP130613">
    <property type="protein sequence ID" value="WKW13769.1"/>
    <property type="molecule type" value="Genomic_DNA"/>
</dbReference>
<evidence type="ECO:0000256" key="3">
    <source>
        <dbReference type="ARBA" id="ARBA00023110"/>
    </source>
</evidence>
<dbReference type="PROSITE" id="PS51257">
    <property type="entry name" value="PROKAR_LIPOPROTEIN"/>
    <property type="match status" value="1"/>
</dbReference>
<evidence type="ECO:0000313" key="10">
    <source>
        <dbReference type="EMBL" id="WKW13769.1"/>
    </source>
</evidence>
<comment type="catalytic activity">
    <reaction evidence="1 5 6">
        <text>[protein]-peptidylproline (omega=180) = [protein]-peptidylproline (omega=0)</text>
        <dbReference type="Rhea" id="RHEA:16237"/>
        <dbReference type="Rhea" id="RHEA-COMP:10747"/>
        <dbReference type="Rhea" id="RHEA-COMP:10748"/>
        <dbReference type="ChEBI" id="CHEBI:83833"/>
        <dbReference type="ChEBI" id="CHEBI:83834"/>
        <dbReference type="EC" id="5.2.1.8"/>
    </reaction>
</comment>
<feature type="signal peptide" evidence="7">
    <location>
        <begin position="1"/>
        <end position="30"/>
    </location>
</feature>
<organism evidence="10 11">
    <name type="scientific">Pseudogemmatithrix spongiicola</name>
    <dbReference type="NCBI Taxonomy" id="3062599"/>
    <lineage>
        <taxon>Bacteria</taxon>
        <taxon>Pseudomonadati</taxon>
        <taxon>Gemmatimonadota</taxon>
        <taxon>Gemmatimonadia</taxon>
        <taxon>Gemmatimonadales</taxon>
        <taxon>Gemmatimonadaceae</taxon>
        <taxon>Pseudogemmatithrix</taxon>
    </lineage>
</organism>
<keyword evidence="11" id="KW-1185">Reference proteome</keyword>
<dbReference type="PROSITE" id="PS50059">
    <property type="entry name" value="FKBP_PPIASE"/>
    <property type="match status" value="1"/>
</dbReference>
<evidence type="ECO:0000259" key="8">
    <source>
        <dbReference type="PROSITE" id="PS50059"/>
    </source>
</evidence>
<dbReference type="KEGG" id="pspc:Strain318_000092"/>
<dbReference type="RefSeq" id="WP_367886570.1">
    <property type="nucleotide sequence ID" value="NZ_CP130612.1"/>
</dbReference>
<name>A0AA49Q6K5_9BACT</name>
<reference evidence="10" key="1">
    <citation type="submission" date="2023-07" db="EMBL/GenBank/DDBJ databases">
        <authorList>
            <person name="Haufschild T."/>
            <person name="Kallscheuer N."/>
            <person name="Hammer J."/>
            <person name="Kohn T."/>
            <person name="Kabuu M."/>
            <person name="Jogler M."/>
            <person name="Wohfarth N."/>
            <person name="Heuer A."/>
            <person name="Rohde M."/>
            <person name="van Teeseling M.C.F."/>
            <person name="Jogler C."/>
        </authorList>
    </citation>
    <scope>NUCLEOTIDE SEQUENCE</scope>
    <source>
        <strain evidence="9">Strain 138</strain>
        <strain evidence="10">Strain 318</strain>
    </source>
</reference>
<dbReference type="Gene3D" id="3.10.50.40">
    <property type="match status" value="1"/>
</dbReference>
<evidence type="ECO:0000313" key="9">
    <source>
        <dbReference type="EMBL" id="WKW10860.1"/>
    </source>
</evidence>